<feature type="non-terminal residue" evidence="1">
    <location>
        <position position="1114"/>
    </location>
</feature>
<dbReference type="InterPro" id="IPR049804">
    <property type="entry name" value="Choice_anch_L"/>
</dbReference>
<name>A0A967DZ83_9FLAO</name>
<dbReference type="AlphaFoldDB" id="A0A967DZ83"/>
<dbReference type="EMBL" id="JAANAS010000047">
    <property type="protein sequence ID" value="NGZ89928.1"/>
    <property type="molecule type" value="Genomic_DNA"/>
</dbReference>
<evidence type="ECO:0000313" key="1">
    <source>
        <dbReference type="EMBL" id="NGZ89928.1"/>
    </source>
</evidence>
<dbReference type="Gene3D" id="2.60.40.10">
    <property type="entry name" value="Immunoglobulins"/>
    <property type="match status" value="1"/>
</dbReference>
<dbReference type="InterPro" id="IPR013783">
    <property type="entry name" value="Ig-like_fold"/>
</dbReference>
<gene>
    <name evidence="1" type="ORF">G7034_06645</name>
</gene>
<comment type="caution">
    <text evidence="1">The sequence shown here is derived from an EMBL/GenBank/DDBJ whole genome shotgun (WGS) entry which is preliminary data.</text>
</comment>
<dbReference type="RefSeq" id="WP_166400186.1">
    <property type="nucleotide sequence ID" value="NZ_JAANAS010000047.1"/>
</dbReference>
<accession>A0A967DZ83</accession>
<proteinExistence type="predicted"/>
<dbReference type="NCBIfam" id="NF038133">
    <property type="entry name" value="choice_anch_L"/>
    <property type="match status" value="1"/>
</dbReference>
<organism evidence="1 2">
    <name type="scientific">Psychroflexus maritimus</name>
    <dbReference type="NCBI Taxonomy" id="2714865"/>
    <lineage>
        <taxon>Bacteria</taxon>
        <taxon>Pseudomonadati</taxon>
        <taxon>Bacteroidota</taxon>
        <taxon>Flavobacteriia</taxon>
        <taxon>Flavobacteriales</taxon>
        <taxon>Flavobacteriaceae</taxon>
        <taxon>Psychroflexus</taxon>
    </lineage>
</organism>
<evidence type="ECO:0000313" key="2">
    <source>
        <dbReference type="Proteomes" id="UP000643701"/>
    </source>
</evidence>
<reference evidence="1" key="1">
    <citation type="submission" date="2020-03" db="EMBL/GenBank/DDBJ databases">
        <title>Psychroflexus Maritimus sp. nov., isolate from marine sediment.</title>
        <authorList>
            <person name="Zhong Y.-L."/>
        </authorList>
    </citation>
    <scope>NUCLEOTIDE SEQUENCE</scope>
    <source>
        <strain evidence="1">C1</strain>
    </source>
</reference>
<keyword evidence="2" id="KW-1185">Reference proteome</keyword>
<protein>
    <recommendedName>
        <fullName evidence="3">SprB repeat-containing protein</fullName>
    </recommendedName>
</protein>
<evidence type="ECO:0008006" key="3">
    <source>
        <dbReference type="Google" id="ProtNLM"/>
    </source>
</evidence>
<dbReference type="Proteomes" id="UP000643701">
    <property type="component" value="Unassembled WGS sequence"/>
</dbReference>
<sequence>MWRSLLLFIFLISTYVGFSQDINWPQAVEDGDLNATDEIVSCEGSIIASNEGDFDLENESFQITICPDDEDSEDDLIVFLTEVSVQWPNGLGENPNFFFSVHDGDSTAAPVIASSSPDSPGIPAGIVADDNSETGCLTIVFETGSYIIPGFPSSLFEINFDFGCRLPCQEIVPQLISIEADEFCSDEDAETPTFAPDTDITFTADAFTSNESNFDDLTFEWNFNGNTLTGSEVTTSFTNPGLIVGTLTVIDEFLCESEPLSVNVIVGDEILNVSPQDEAYSLEELIADVMVGGGECANVNNIEALRESPNGTSIGYFSRGCSDFPFNEGLVIGSAGVQEIVGEPAENGWGGTGGTEENLLAVVGGNPGNSVNDASVIEFEFSSFESTVSFDYIYASQEYTSSYPCSYADPFAFIISGPGIEDEYEYIPDGNPANQEFQDLGGFNVATITPDGLDAPMPTTATNIHPGAPFNCGAGSLGEFFYPEFFNTLNPPYHEVNGETNRLTAEFEVVPCETYTLKLMVADWNDTILNSFVFIEGGSFNIGADLGDDITLDDDRVICWGEDQTQILEIFGGSLDANCEISLEWFKDGENLPEFDDMASIEISDSGVYEVFVGGDGGCNDNDSILVQFLPTAEYEDPFDDFSICGTSSTLPGGLPAALNPFDYLAHNGIGQDIPEDAESMADLGFEVTYFENFEDAENFENPIENPEDYQIPGGNFVNTICVRVNENITGERQCPTIECFDLISYEEPEIIETEDLFQCGDFSPATQLIDLTQNNPASIGVQEPAIVEALYFITEADALANENAIENPTNYTLPTGIEQQTIYIRAQNIGAGACSDVASFEVGVYNVEIGTNPLPLIEACEEDGQGNGTFNLTEQNPFVLGENQSSQDYSISYFEELADANGASNPINQPSEYFGGAGDIYVRIQNNNNPDCFEVGQFEIGIIESAAVNLAVGPIEACDNNNDGFFHEFDLDVLIDDINFTDNPELEVSFHPTIQDAESGQNPLPSPYASVTENQTIFIRAVDAESGCIQTAPLELIIYPSPLLETPEPLTLCDDNETGVRTFDLTLVEGEVLVNIDNPNNFDIAYYNNENGAIEENPGNLIATPTGYESQSD</sequence>